<evidence type="ECO:0000256" key="4">
    <source>
        <dbReference type="ARBA" id="ARBA00022989"/>
    </source>
</evidence>
<protein>
    <recommendedName>
        <fullName evidence="10">Mpv17/PMP22 family protein</fullName>
    </recommendedName>
</protein>
<gene>
    <name evidence="8" type="ORF">BCR38DRAFT_368127</name>
</gene>
<dbReference type="STRING" id="1141098.A0A1Y2E0R2"/>
<keyword evidence="9" id="KW-1185">Reference proteome</keyword>
<dbReference type="Proteomes" id="UP000193689">
    <property type="component" value="Unassembled WGS sequence"/>
</dbReference>
<feature type="region of interest" description="Disordered" evidence="7">
    <location>
        <begin position="20"/>
        <end position="49"/>
    </location>
</feature>
<evidence type="ECO:0000256" key="6">
    <source>
        <dbReference type="RuleBase" id="RU363053"/>
    </source>
</evidence>
<organism evidence="8 9">
    <name type="scientific">Pseudomassariella vexata</name>
    <dbReference type="NCBI Taxonomy" id="1141098"/>
    <lineage>
        <taxon>Eukaryota</taxon>
        <taxon>Fungi</taxon>
        <taxon>Dikarya</taxon>
        <taxon>Ascomycota</taxon>
        <taxon>Pezizomycotina</taxon>
        <taxon>Sordariomycetes</taxon>
        <taxon>Xylariomycetidae</taxon>
        <taxon>Amphisphaeriales</taxon>
        <taxon>Pseudomassariaceae</taxon>
        <taxon>Pseudomassariella</taxon>
    </lineage>
</organism>
<dbReference type="PANTHER" id="PTHR11266:SF113">
    <property type="entry name" value="MEMBRANE PROTEIN, MPV17_PMP22 FAMILY, PUTATIVE (AFU_ORTHOLOGUE AFUA_1G13840)-RELATED"/>
    <property type="match status" value="1"/>
</dbReference>
<dbReference type="PANTHER" id="PTHR11266">
    <property type="entry name" value="PEROXISOMAL MEMBRANE PROTEIN 2, PXMP2 MPV17"/>
    <property type="match status" value="1"/>
</dbReference>
<dbReference type="OrthoDB" id="430207at2759"/>
<feature type="compositionally biased region" description="Polar residues" evidence="7">
    <location>
        <begin position="27"/>
        <end position="40"/>
    </location>
</feature>
<dbReference type="Pfam" id="PF04117">
    <property type="entry name" value="Mpv17_PMP22"/>
    <property type="match status" value="1"/>
</dbReference>
<dbReference type="InParanoid" id="A0A1Y2E0R2"/>
<name>A0A1Y2E0R2_9PEZI</name>
<evidence type="ECO:0000256" key="3">
    <source>
        <dbReference type="ARBA" id="ARBA00022692"/>
    </source>
</evidence>
<dbReference type="InterPro" id="IPR007248">
    <property type="entry name" value="Mpv17_PMP22"/>
</dbReference>
<dbReference type="RefSeq" id="XP_040716274.1">
    <property type="nucleotide sequence ID" value="XM_040857251.1"/>
</dbReference>
<keyword evidence="4" id="KW-1133">Transmembrane helix</keyword>
<evidence type="ECO:0000256" key="1">
    <source>
        <dbReference type="ARBA" id="ARBA00004141"/>
    </source>
</evidence>
<keyword evidence="3" id="KW-0812">Transmembrane</keyword>
<keyword evidence="5" id="KW-0472">Membrane</keyword>
<accession>A0A1Y2E0R2</accession>
<comment type="caution">
    <text evidence="8">The sequence shown here is derived from an EMBL/GenBank/DDBJ whole genome shotgun (WGS) entry which is preliminary data.</text>
</comment>
<sequence>MASPTLRAAFRRHLDLLRLQRKPPRRFQSSQTGSSPNSKTAKTEDPIPVPSTVAPLPFWQRLGPLTRTAEAYARAQRKRPYVTQVASALVIYLGADISAQRMSGKDYDIKRTARSLAVGAFAAIPNYTWFMFLSHHFNYSSRIISIGTKVLVNQICFTPLFNTYFFGSQALLSGDTLQETWERITRTVPISIINSCKLWPAITAFSFAFLPMEYRSIFTGFIAVGWQTYLSFLNRQAELDEAKANRISIPGQEEKTAIEEGTAISVRDAKRRIAA</sequence>
<dbReference type="EMBL" id="MCFJ01000006">
    <property type="protein sequence ID" value="ORY65122.1"/>
    <property type="molecule type" value="Genomic_DNA"/>
</dbReference>
<evidence type="ECO:0000256" key="7">
    <source>
        <dbReference type="SAM" id="MobiDB-lite"/>
    </source>
</evidence>
<comment type="subcellular location">
    <subcellularLocation>
        <location evidence="1">Membrane</location>
        <topology evidence="1">Multi-pass membrane protein</topology>
    </subcellularLocation>
</comment>
<evidence type="ECO:0008006" key="10">
    <source>
        <dbReference type="Google" id="ProtNLM"/>
    </source>
</evidence>
<evidence type="ECO:0000256" key="2">
    <source>
        <dbReference type="ARBA" id="ARBA00006824"/>
    </source>
</evidence>
<evidence type="ECO:0000313" key="9">
    <source>
        <dbReference type="Proteomes" id="UP000193689"/>
    </source>
</evidence>
<dbReference type="GO" id="GO:0005739">
    <property type="term" value="C:mitochondrion"/>
    <property type="evidence" value="ECO:0007669"/>
    <property type="project" value="TreeGrafter"/>
</dbReference>
<proteinExistence type="inferred from homology"/>
<evidence type="ECO:0000313" key="8">
    <source>
        <dbReference type="EMBL" id="ORY65122.1"/>
    </source>
</evidence>
<reference evidence="8 9" key="1">
    <citation type="submission" date="2016-07" db="EMBL/GenBank/DDBJ databases">
        <title>Pervasive Adenine N6-methylation of Active Genes in Fungi.</title>
        <authorList>
            <consortium name="DOE Joint Genome Institute"/>
            <person name="Mondo S.J."/>
            <person name="Dannebaum R.O."/>
            <person name="Kuo R.C."/>
            <person name="Labutti K."/>
            <person name="Haridas S."/>
            <person name="Kuo A."/>
            <person name="Salamov A."/>
            <person name="Ahrendt S.R."/>
            <person name="Lipzen A."/>
            <person name="Sullivan W."/>
            <person name="Andreopoulos W.B."/>
            <person name="Clum A."/>
            <person name="Lindquist E."/>
            <person name="Daum C."/>
            <person name="Ramamoorthy G.K."/>
            <person name="Gryganskyi A."/>
            <person name="Culley D."/>
            <person name="Magnuson J.K."/>
            <person name="James T.Y."/>
            <person name="O'Malley M.A."/>
            <person name="Stajich J.E."/>
            <person name="Spatafora J.W."/>
            <person name="Visel A."/>
            <person name="Grigoriev I.V."/>
        </authorList>
    </citation>
    <scope>NUCLEOTIDE SEQUENCE [LARGE SCALE GENOMIC DNA]</scope>
    <source>
        <strain evidence="8 9">CBS 129021</strain>
    </source>
</reference>
<dbReference type="AlphaFoldDB" id="A0A1Y2E0R2"/>
<dbReference type="GeneID" id="63773463"/>
<dbReference type="GO" id="GO:0016020">
    <property type="term" value="C:membrane"/>
    <property type="evidence" value="ECO:0007669"/>
    <property type="project" value="UniProtKB-SubCell"/>
</dbReference>
<comment type="similarity">
    <text evidence="2 6">Belongs to the peroxisomal membrane protein PXMP2/4 family.</text>
</comment>
<evidence type="ECO:0000256" key="5">
    <source>
        <dbReference type="ARBA" id="ARBA00023136"/>
    </source>
</evidence>